<feature type="region of interest" description="Disordered" evidence="1">
    <location>
        <begin position="167"/>
        <end position="190"/>
    </location>
</feature>
<dbReference type="EMBL" id="JAIVGD010000001">
    <property type="protein sequence ID" value="KAH0784782.1"/>
    <property type="molecule type" value="Genomic_DNA"/>
</dbReference>
<accession>A0ABQ7WVK0</accession>
<sequence length="211" mass="23580">MKKKTPSAVVLKKMLWAKQKPEQVGTIDLANHNQVSHANITLDKMIQVEDSQGSSSKGSRLYPCTAETADLQIKGGKLVVDLGSLEYIPPEIREKQDPLNGYDSNQEHYYDTSVDHVDDFPSDEDVLESLLDALELEKNLLVDSLVEVFAPVLKDNRDPVMQETEQAIQQQGLSPRGNKHKKEWKARKGINDVPEAKQNKVVVAHSPEVSL</sequence>
<evidence type="ECO:0000313" key="3">
    <source>
        <dbReference type="Proteomes" id="UP000826656"/>
    </source>
</evidence>
<feature type="compositionally biased region" description="Basic residues" evidence="1">
    <location>
        <begin position="177"/>
        <end position="188"/>
    </location>
</feature>
<name>A0ABQ7WVK0_SOLTU</name>
<gene>
    <name evidence="2" type="ORF">KY290_004380</name>
</gene>
<protein>
    <submittedName>
        <fullName evidence="2">Uncharacterized protein</fullName>
    </submittedName>
</protein>
<reference evidence="2 3" key="1">
    <citation type="journal article" date="2021" name="bioRxiv">
        <title>Chromosome-scale and haplotype-resolved genome assembly of a tetraploid potato cultivar.</title>
        <authorList>
            <person name="Sun H."/>
            <person name="Jiao W.-B."/>
            <person name="Krause K."/>
            <person name="Campoy J.A."/>
            <person name="Goel M."/>
            <person name="Folz-Donahue K."/>
            <person name="Kukat C."/>
            <person name="Huettel B."/>
            <person name="Schneeberger K."/>
        </authorList>
    </citation>
    <scope>NUCLEOTIDE SEQUENCE [LARGE SCALE GENOMIC DNA]</scope>
    <source>
        <strain evidence="2">SolTubOtavaFocal</strain>
        <tissue evidence="2">Leaves</tissue>
    </source>
</reference>
<keyword evidence="3" id="KW-1185">Reference proteome</keyword>
<comment type="caution">
    <text evidence="2">The sequence shown here is derived from an EMBL/GenBank/DDBJ whole genome shotgun (WGS) entry which is preliminary data.</text>
</comment>
<organism evidence="2 3">
    <name type="scientific">Solanum tuberosum</name>
    <name type="common">Potato</name>
    <dbReference type="NCBI Taxonomy" id="4113"/>
    <lineage>
        <taxon>Eukaryota</taxon>
        <taxon>Viridiplantae</taxon>
        <taxon>Streptophyta</taxon>
        <taxon>Embryophyta</taxon>
        <taxon>Tracheophyta</taxon>
        <taxon>Spermatophyta</taxon>
        <taxon>Magnoliopsida</taxon>
        <taxon>eudicotyledons</taxon>
        <taxon>Gunneridae</taxon>
        <taxon>Pentapetalae</taxon>
        <taxon>asterids</taxon>
        <taxon>lamiids</taxon>
        <taxon>Solanales</taxon>
        <taxon>Solanaceae</taxon>
        <taxon>Solanoideae</taxon>
        <taxon>Solaneae</taxon>
        <taxon>Solanum</taxon>
    </lineage>
</organism>
<proteinExistence type="predicted"/>
<evidence type="ECO:0000256" key="1">
    <source>
        <dbReference type="SAM" id="MobiDB-lite"/>
    </source>
</evidence>
<evidence type="ECO:0000313" key="2">
    <source>
        <dbReference type="EMBL" id="KAH0784782.1"/>
    </source>
</evidence>
<dbReference type="Proteomes" id="UP000826656">
    <property type="component" value="Unassembled WGS sequence"/>
</dbReference>